<feature type="region of interest" description="Disordered" evidence="1">
    <location>
        <begin position="346"/>
        <end position="378"/>
    </location>
</feature>
<feature type="compositionally biased region" description="Basic and acidic residues" evidence="1">
    <location>
        <begin position="595"/>
        <end position="621"/>
    </location>
</feature>
<feature type="compositionally biased region" description="Polar residues" evidence="1">
    <location>
        <begin position="131"/>
        <end position="151"/>
    </location>
</feature>
<evidence type="ECO:0000313" key="2">
    <source>
        <dbReference type="EMBL" id="ORX98753.1"/>
    </source>
</evidence>
<feature type="region of interest" description="Disordered" evidence="1">
    <location>
        <begin position="1"/>
        <end position="266"/>
    </location>
</feature>
<dbReference type="Pfam" id="PF11489">
    <property type="entry name" value="Aim21"/>
    <property type="match status" value="1"/>
</dbReference>
<dbReference type="EMBL" id="MCFA01000209">
    <property type="protein sequence ID" value="ORX98753.1"/>
    <property type="molecule type" value="Genomic_DNA"/>
</dbReference>
<feature type="compositionally biased region" description="Low complexity" evidence="1">
    <location>
        <begin position="348"/>
        <end position="361"/>
    </location>
</feature>
<keyword evidence="3" id="KW-1185">Reference proteome</keyword>
<feature type="region of interest" description="Disordered" evidence="1">
    <location>
        <begin position="908"/>
        <end position="996"/>
    </location>
</feature>
<feature type="compositionally biased region" description="Basic and acidic residues" evidence="1">
    <location>
        <begin position="363"/>
        <end position="374"/>
    </location>
</feature>
<organism evidence="2 3">
    <name type="scientific">Clohesyomyces aquaticus</name>
    <dbReference type="NCBI Taxonomy" id="1231657"/>
    <lineage>
        <taxon>Eukaryota</taxon>
        <taxon>Fungi</taxon>
        <taxon>Dikarya</taxon>
        <taxon>Ascomycota</taxon>
        <taxon>Pezizomycotina</taxon>
        <taxon>Dothideomycetes</taxon>
        <taxon>Pleosporomycetidae</taxon>
        <taxon>Pleosporales</taxon>
        <taxon>Lindgomycetaceae</taxon>
        <taxon>Clohesyomyces</taxon>
    </lineage>
</organism>
<feature type="compositionally biased region" description="Basic and acidic residues" evidence="1">
    <location>
        <begin position="647"/>
        <end position="657"/>
    </location>
</feature>
<dbReference type="STRING" id="1231657.A0A1Y1YLP1"/>
<dbReference type="InterPro" id="IPR021582">
    <property type="entry name" value="Aim21"/>
</dbReference>
<evidence type="ECO:0000256" key="1">
    <source>
        <dbReference type="SAM" id="MobiDB-lite"/>
    </source>
</evidence>
<gene>
    <name evidence="2" type="ORF">BCR34DRAFT_495858</name>
</gene>
<feature type="compositionally biased region" description="Basic and acidic residues" evidence="1">
    <location>
        <begin position="35"/>
        <end position="48"/>
    </location>
</feature>
<feature type="region of interest" description="Disordered" evidence="1">
    <location>
        <begin position="399"/>
        <end position="434"/>
    </location>
</feature>
<feature type="compositionally biased region" description="Basic and acidic residues" evidence="1">
    <location>
        <begin position="700"/>
        <end position="719"/>
    </location>
</feature>
<name>A0A1Y1YLP1_9PLEO</name>
<dbReference type="OrthoDB" id="5386574at2759"/>
<comment type="caution">
    <text evidence="2">The sequence shown here is derived from an EMBL/GenBank/DDBJ whole genome shotgun (WGS) entry which is preliminary data.</text>
</comment>
<feature type="compositionally biased region" description="Basic and acidic residues" evidence="1">
    <location>
        <begin position="985"/>
        <end position="996"/>
    </location>
</feature>
<feature type="compositionally biased region" description="Pro residues" evidence="1">
    <location>
        <begin position="1"/>
        <end position="10"/>
    </location>
</feature>
<proteinExistence type="predicted"/>
<feature type="compositionally biased region" description="Basic and acidic residues" evidence="1">
    <location>
        <begin position="533"/>
        <end position="551"/>
    </location>
</feature>
<feature type="region of interest" description="Disordered" evidence="1">
    <location>
        <begin position="451"/>
        <end position="837"/>
    </location>
</feature>
<sequence length="996" mass="108015">MATPSIPPRPARTTQNAPSSSSSMEVPKIPPRPKRSVDRSISPHRDTYARSPLNDPAFINGAKYGHKDSRLSTELPARPPSVSLPSIGQEGSEYASLEELHKSASQEQEPSPQTTKQIAGDLPLYAPTAELPSSSAKSRIATVTRTDSSQAAAAGIGKSLFPDEKSTHGPSSESSAGRSRPTSIYRESEETGIPEIGLQVPMYPNAGDVQAPTPSPYDQGAGSAGVGFSNKGGSTPASGRHHSRTKSGREIFHGPPGSYGLHGHGVIPNNDFEQKWYERHPEDLKREKQGEYGPRIQENRKDYHWVGDDLVKLVRSSAASGIGMGTSREAIGTPDEQIGYMASEEYASRMTSPRPTSGRPPSIHKEKDKVESPLKRMSFPANILESKVEGEADDEVIHIDPPSHRASKIGGGGYDPPKEDLGPEGGNTAQEGGWVSERGYGVPILASDEIEKHPAAEYRQPAVSPELERRGSGEYTQTEPDGIPSYITTRQSVSREKGIQPDLRRVISQERSTSSLDQLKEYEPLFPEDEDEHEKKPKTAADKLKRPDLARHHFPSQDVWEDTPSSLLHTTEVETPQAPEEPEDEAPTDSSKVFETPEKEEARKNDITEEDQKSFLPEKTKRFAKSGLNKGVLDDMPTRPGMQPRFPSHDIWEDAPEHGQLVTTVSGPQTEDTNEYAEDSPVVEKPNVPARPSVPARPQKAKEISPIDKKAPVLPDRPKPQIPVRPSKPLTKQSEEKVPQVENTEPSQPKAKPPVPSRPAGGKIAALQAGFLKDLNSKLGLGPQAPKVKEPEPEEEQEGPKPLADARKGRAKGPQRRKPTSSTSPAPAATVTSEVAVPRVKFEFAPVTAVWSIGDDGAVDVPAARMAAQISSALKAPAKKEVESAEVPAVVDEFVEKGEKVEPEEVELAKTVAEEEEEEKTEEPVLKRETVPAPEAETDSKIAPEPEAEEPESDGGVSLLKEKKNSLEAPEPSTVTVADEGPVQKVEKPVVAEEKA</sequence>
<feature type="compositionally biased region" description="Polar residues" evidence="1">
    <location>
        <begin position="661"/>
        <end position="671"/>
    </location>
</feature>
<feature type="compositionally biased region" description="Basic and acidic residues" evidence="1">
    <location>
        <begin position="493"/>
        <end position="508"/>
    </location>
</feature>
<accession>A0A1Y1YLP1</accession>
<protein>
    <submittedName>
        <fullName evidence="2">Altered inheritance of mitochondria protein 21</fullName>
    </submittedName>
</protein>
<evidence type="ECO:0000313" key="3">
    <source>
        <dbReference type="Proteomes" id="UP000193144"/>
    </source>
</evidence>
<feature type="compositionally biased region" description="Basic residues" evidence="1">
    <location>
        <begin position="809"/>
        <end position="819"/>
    </location>
</feature>
<dbReference type="Proteomes" id="UP000193144">
    <property type="component" value="Unassembled WGS sequence"/>
</dbReference>
<dbReference type="AlphaFoldDB" id="A0A1Y1YLP1"/>
<reference evidence="2 3" key="1">
    <citation type="submission" date="2016-07" db="EMBL/GenBank/DDBJ databases">
        <title>Pervasive Adenine N6-methylation of Active Genes in Fungi.</title>
        <authorList>
            <consortium name="DOE Joint Genome Institute"/>
            <person name="Mondo S.J."/>
            <person name="Dannebaum R.O."/>
            <person name="Kuo R.C."/>
            <person name="Labutti K."/>
            <person name="Haridas S."/>
            <person name="Kuo A."/>
            <person name="Salamov A."/>
            <person name="Ahrendt S.R."/>
            <person name="Lipzen A."/>
            <person name="Sullivan W."/>
            <person name="Andreopoulos W.B."/>
            <person name="Clum A."/>
            <person name="Lindquist E."/>
            <person name="Daum C."/>
            <person name="Ramamoorthy G.K."/>
            <person name="Gryganskyi A."/>
            <person name="Culley D."/>
            <person name="Magnuson J.K."/>
            <person name="James T.Y."/>
            <person name="O'Malley M.A."/>
            <person name="Stajich J.E."/>
            <person name="Spatafora J.W."/>
            <person name="Visel A."/>
            <person name="Grigoriev I.V."/>
        </authorList>
    </citation>
    <scope>NUCLEOTIDE SEQUENCE [LARGE SCALE GENOMIC DNA]</scope>
    <source>
        <strain evidence="2 3">CBS 115471</strain>
    </source>
</reference>
<feature type="compositionally biased region" description="Polar residues" evidence="1">
    <location>
        <begin position="12"/>
        <end position="24"/>
    </location>
</feature>
<feature type="compositionally biased region" description="Polar residues" evidence="1">
    <location>
        <begin position="105"/>
        <end position="117"/>
    </location>
</feature>
<feature type="compositionally biased region" description="Low complexity" evidence="1">
    <location>
        <begin position="820"/>
        <end position="830"/>
    </location>
</feature>
<feature type="compositionally biased region" description="Polar residues" evidence="1">
    <location>
        <begin position="168"/>
        <end position="182"/>
    </location>
</feature>